<evidence type="ECO:0000313" key="3">
    <source>
        <dbReference type="EMBL" id="CAL4060652.1"/>
    </source>
</evidence>
<reference evidence="3 4" key="1">
    <citation type="submission" date="2024-05" db="EMBL/GenBank/DDBJ databases">
        <authorList>
            <person name="Wallberg A."/>
        </authorList>
    </citation>
    <scope>NUCLEOTIDE SEQUENCE [LARGE SCALE GENOMIC DNA]</scope>
</reference>
<feature type="compositionally biased region" description="Polar residues" evidence="1">
    <location>
        <begin position="44"/>
        <end position="54"/>
    </location>
</feature>
<feature type="region of interest" description="Disordered" evidence="1">
    <location>
        <begin position="42"/>
        <end position="66"/>
    </location>
</feature>
<accession>A0AAV2PPB3</accession>
<keyword evidence="2" id="KW-0732">Signal</keyword>
<gene>
    <name evidence="3" type="ORF">MNOR_LOCUS1500</name>
</gene>
<name>A0AAV2PPB3_MEGNR</name>
<comment type="caution">
    <text evidence="3">The sequence shown here is derived from an EMBL/GenBank/DDBJ whole genome shotgun (WGS) entry which is preliminary data.</text>
</comment>
<proteinExistence type="predicted"/>
<dbReference type="Proteomes" id="UP001497623">
    <property type="component" value="Unassembled WGS sequence"/>
</dbReference>
<sequence>MTSSHLKEVIVLLFLVKCFAEIPYKTKSNFQDARGYFNKARTPSIYNRQRNNRPGYNEPKYFNRRPNYNKQETRYKNRNYDESYSSGGYININQKNPQPVSRSFSNYKNNKNPLTLFKRGRCQETSDCLNEGGKCVKDKVFCDQTKEKITKQCTGEDKCACCIPVELDELD</sequence>
<evidence type="ECO:0000313" key="4">
    <source>
        <dbReference type="Proteomes" id="UP001497623"/>
    </source>
</evidence>
<evidence type="ECO:0000256" key="2">
    <source>
        <dbReference type="SAM" id="SignalP"/>
    </source>
</evidence>
<protein>
    <submittedName>
        <fullName evidence="3">Uncharacterized protein</fullName>
    </submittedName>
</protein>
<organism evidence="3 4">
    <name type="scientific">Meganyctiphanes norvegica</name>
    <name type="common">Northern krill</name>
    <name type="synonym">Thysanopoda norvegica</name>
    <dbReference type="NCBI Taxonomy" id="48144"/>
    <lineage>
        <taxon>Eukaryota</taxon>
        <taxon>Metazoa</taxon>
        <taxon>Ecdysozoa</taxon>
        <taxon>Arthropoda</taxon>
        <taxon>Crustacea</taxon>
        <taxon>Multicrustacea</taxon>
        <taxon>Malacostraca</taxon>
        <taxon>Eumalacostraca</taxon>
        <taxon>Eucarida</taxon>
        <taxon>Euphausiacea</taxon>
        <taxon>Euphausiidae</taxon>
        <taxon>Meganyctiphanes</taxon>
    </lineage>
</organism>
<dbReference type="EMBL" id="CAXKWB010000399">
    <property type="protein sequence ID" value="CAL4060652.1"/>
    <property type="molecule type" value="Genomic_DNA"/>
</dbReference>
<feature type="non-terminal residue" evidence="3">
    <location>
        <position position="171"/>
    </location>
</feature>
<dbReference type="AlphaFoldDB" id="A0AAV2PPB3"/>
<evidence type="ECO:0000256" key="1">
    <source>
        <dbReference type="SAM" id="MobiDB-lite"/>
    </source>
</evidence>
<feature type="chain" id="PRO_5043909627" evidence="2">
    <location>
        <begin position="21"/>
        <end position="171"/>
    </location>
</feature>
<keyword evidence="4" id="KW-1185">Reference proteome</keyword>
<feature type="signal peptide" evidence="2">
    <location>
        <begin position="1"/>
        <end position="20"/>
    </location>
</feature>